<gene>
    <name evidence="1" type="ORF">H0185_17990</name>
</gene>
<dbReference type="Gene3D" id="3.40.50.1820">
    <property type="entry name" value="alpha/beta hydrolase"/>
    <property type="match status" value="1"/>
</dbReference>
<dbReference type="InterPro" id="IPR029058">
    <property type="entry name" value="AB_hydrolase_fold"/>
</dbReference>
<dbReference type="InterPro" id="IPR050583">
    <property type="entry name" value="Mycobacterial_A85_antigen"/>
</dbReference>
<organism evidence="1 2">
    <name type="scientific">Mesobacillus maritimus</name>
    <dbReference type="NCBI Taxonomy" id="1643336"/>
    <lineage>
        <taxon>Bacteria</taxon>
        <taxon>Bacillati</taxon>
        <taxon>Bacillota</taxon>
        <taxon>Bacilli</taxon>
        <taxon>Bacillales</taxon>
        <taxon>Bacillaceae</taxon>
        <taxon>Mesobacillus</taxon>
    </lineage>
</organism>
<dbReference type="Proteomes" id="UP000769780">
    <property type="component" value="Unassembled WGS sequence"/>
</dbReference>
<dbReference type="RefSeq" id="WP_221874884.1">
    <property type="nucleotide sequence ID" value="NZ_JACWFH010000026.1"/>
</dbReference>
<comment type="caution">
    <text evidence="1">The sequence shown here is derived from an EMBL/GenBank/DDBJ whole genome shotgun (WGS) entry which is preliminary data.</text>
</comment>
<dbReference type="Pfam" id="PF00756">
    <property type="entry name" value="Esterase"/>
    <property type="match status" value="1"/>
</dbReference>
<dbReference type="InterPro" id="IPR000801">
    <property type="entry name" value="Esterase-like"/>
</dbReference>
<dbReference type="SUPFAM" id="SSF53474">
    <property type="entry name" value="alpha/beta-Hydrolases"/>
    <property type="match status" value="1"/>
</dbReference>
<protein>
    <submittedName>
        <fullName evidence="1">Esterase family protein</fullName>
    </submittedName>
</protein>
<sequence length="242" mass="27796">MEYPKGSIEELNVFSYALGEEMTLLVYTPASFSPLNKYTLLIAQDGKDYFQLGRIGRVVDELHANKEIENLIIVGIPYASVEDRRRKYHPEGSQQEAYIRFLAHELVPFLDKEYPTIQIGMGRALIGDSLAATVSFMAALEYPNTFGHVILQSPFVDESVLQHARKYNNAELINIYHTIGTEETKVKTTDNRVKDFLTPNRELSEFLQTKGGLYHYHEFEGGHFWTHWQPDIKSALKKMFSK</sequence>
<dbReference type="PANTHER" id="PTHR48098">
    <property type="entry name" value="ENTEROCHELIN ESTERASE-RELATED"/>
    <property type="match status" value="1"/>
</dbReference>
<name>A0ABS7K8R5_9BACI</name>
<evidence type="ECO:0000313" key="2">
    <source>
        <dbReference type="Proteomes" id="UP000769780"/>
    </source>
</evidence>
<reference evidence="1 2" key="1">
    <citation type="submission" date="2020-07" db="EMBL/GenBank/DDBJ databases">
        <title>Fungal Genomes of the International Space Station.</title>
        <authorList>
            <person name="Seuylemezian A."/>
            <person name="Singh N.K."/>
            <person name="Wood J."/>
            <person name="Venkateswaran K."/>
        </authorList>
    </citation>
    <scope>NUCLEOTIDE SEQUENCE [LARGE SCALE GENOMIC DNA]</scope>
    <source>
        <strain evidence="1 2">PL-B2</strain>
    </source>
</reference>
<accession>A0ABS7K8R5</accession>
<evidence type="ECO:0000313" key="1">
    <source>
        <dbReference type="EMBL" id="MBY0098659.1"/>
    </source>
</evidence>
<keyword evidence="2" id="KW-1185">Reference proteome</keyword>
<proteinExistence type="predicted"/>
<dbReference type="EMBL" id="JACWFH010000026">
    <property type="protein sequence ID" value="MBY0098659.1"/>
    <property type="molecule type" value="Genomic_DNA"/>
</dbReference>
<dbReference type="PANTHER" id="PTHR48098:SF3">
    <property type="entry name" value="IRON(III) ENTEROBACTIN ESTERASE"/>
    <property type="match status" value="1"/>
</dbReference>